<evidence type="ECO:0000313" key="3">
    <source>
        <dbReference type="Proteomes" id="UP000285084"/>
    </source>
</evidence>
<dbReference type="EMBL" id="MRCY01000032">
    <property type="protein sequence ID" value="RKL12752.1"/>
    <property type="molecule type" value="Genomic_DNA"/>
</dbReference>
<dbReference type="Proteomes" id="UP000285084">
    <property type="component" value="Unassembled WGS sequence"/>
</dbReference>
<name>A0A420MMB5_FUSOX</name>
<reference evidence="3 4" key="1">
    <citation type="journal article" date="2018" name="Sci. Rep.">
        <title>Characterisation of pathogen-specific regions and novel effector candidates in Fusarium oxysporum f. sp. cepae.</title>
        <authorList>
            <person name="Armitage A.D."/>
            <person name="Taylor A."/>
            <person name="Sobczyk M.K."/>
            <person name="Baxter L."/>
            <person name="Greenfield B.P."/>
            <person name="Bates H.J."/>
            <person name="Wilson F."/>
            <person name="Jackson A.C."/>
            <person name="Ott S."/>
            <person name="Harrison R.J."/>
            <person name="Clarkson J.P."/>
        </authorList>
    </citation>
    <scope>NUCLEOTIDE SEQUENCE [LARGE SCALE GENOMIC DNA]</scope>
    <source>
        <strain evidence="1 3">Fo_A13</strain>
        <strain evidence="2 4">Fo_A28</strain>
    </source>
</reference>
<sequence>MASVSSRKYYPITAATGRFVKESKIGDFLNCYFRWAGST</sequence>
<proteinExistence type="predicted"/>
<dbReference type="EMBL" id="MRCX01000164">
    <property type="protein sequence ID" value="RKK69175.1"/>
    <property type="molecule type" value="Genomic_DNA"/>
</dbReference>
<accession>A0A420MMB5</accession>
<evidence type="ECO:0000313" key="2">
    <source>
        <dbReference type="EMBL" id="RKL12752.1"/>
    </source>
</evidence>
<protein>
    <submittedName>
        <fullName evidence="1">Uncharacterized protein</fullName>
    </submittedName>
</protein>
<evidence type="ECO:0000313" key="4">
    <source>
        <dbReference type="Proteomes" id="UP000285860"/>
    </source>
</evidence>
<organism evidence="1 3">
    <name type="scientific">Fusarium oxysporum</name>
    <name type="common">Fusarium vascular wilt</name>
    <dbReference type="NCBI Taxonomy" id="5507"/>
    <lineage>
        <taxon>Eukaryota</taxon>
        <taxon>Fungi</taxon>
        <taxon>Dikarya</taxon>
        <taxon>Ascomycota</taxon>
        <taxon>Pezizomycotina</taxon>
        <taxon>Sordariomycetes</taxon>
        <taxon>Hypocreomycetidae</taxon>
        <taxon>Hypocreales</taxon>
        <taxon>Nectriaceae</taxon>
        <taxon>Fusarium</taxon>
        <taxon>Fusarium oxysporum species complex</taxon>
    </lineage>
</organism>
<evidence type="ECO:0000313" key="1">
    <source>
        <dbReference type="EMBL" id="RKK69175.1"/>
    </source>
</evidence>
<comment type="caution">
    <text evidence="1">The sequence shown here is derived from an EMBL/GenBank/DDBJ whole genome shotgun (WGS) entry which is preliminary data.</text>
</comment>
<dbReference type="Proteomes" id="UP000285860">
    <property type="component" value="Unassembled WGS sequence"/>
</dbReference>
<dbReference type="AlphaFoldDB" id="A0A420MMB5"/>
<gene>
    <name evidence="2" type="ORF">BFJ68_g7543</name>
    <name evidence="1" type="ORF">BFJ69_g12955</name>
</gene>